<dbReference type="PANTHER" id="PTHR46173">
    <property type="entry name" value="CCA TRNA NUCLEOTIDYLTRANSFERASE 1, MITOCHONDRIAL"/>
    <property type="match status" value="1"/>
</dbReference>
<keyword evidence="8 11" id="KW-0067">ATP-binding</keyword>
<evidence type="ECO:0000256" key="1">
    <source>
        <dbReference type="ARBA" id="ARBA00001946"/>
    </source>
</evidence>
<feature type="domain" description="tRNA nucleotidyltransferase/poly(A) polymerase RNA and SrmB- binding" evidence="13">
    <location>
        <begin position="172"/>
        <end position="231"/>
    </location>
</feature>
<feature type="binding site" evidence="11">
    <location>
        <position position="160"/>
    </location>
    <ligand>
        <name>ATP</name>
        <dbReference type="ChEBI" id="CHEBI:30616"/>
    </ligand>
</feature>
<evidence type="ECO:0000259" key="14">
    <source>
        <dbReference type="Pfam" id="PF13735"/>
    </source>
</evidence>
<feature type="binding site" evidence="11">
    <location>
        <position position="43"/>
    </location>
    <ligand>
        <name>Mg(2+)</name>
        <dbReference type="ChEBI" id="CHEBI:18420"/>
    </ligand>
</feature>
<dbReference type="GO" id="GO:0004810">
    <property type="term" value="F:CCA tRNA nucleotidyltransferase activity"/>
    <property type="evidence" value="ECO:0007669"/>
    <property type="project" value="UniProtKB-UniRule"/>
</dbReference>
<keyword evidence="10 11" id="KW-0694">RNA-binding</keyword>
<dbReference type="NCBIfam" id="NF009814">
    <property type="entry name" value="PRK13299.1"/>
    <property type="match status" value="1"/>
</dbReference>
<dbReference type="Gene3D" id="1.10.3090.10">
    <property type="entry name" value="cca-adding enzyme, domain 2"/>
    <property type="match status" value="1"/>
</dbReference>
<accession>A0A1H9R879</accession>
<feature type="binding site" evidence="11">
    <location>
        <position position="45"/>
    </location>
    <ligand>
        <name>Mg(2+)</name>
        <dbReference type="ChEBI" id="CHEBI:18420"/>
    </ligand>
</feature>
<feature type="binding site" evidence="11">
    <location>
        <position position="114"/>
    </location>
    <ligand>
        <name>CTP</name>
        <dbReference type="ChEBI" id="CHEBI:37563"/>
    </ligand>
</feature>
<evidence type="ECO:0000256" key="4">
    <source>
        <dbReference type="ARBA" id="ARBA00022695"/>
    </source>
</evidence>
<dbReference type="HAMAP" id="MF_01263">
    <property type="entry name" value="CCA_bact_type3"/>
    <property type="match status" value="1"/>
</dbReference>
<evidence type="ECO:0000256" key="11">
    <source>
        <dbReference type="HAMAP-Rule" id="MF_01263"/>
    </source>
</evidence>
<evidence type="ECO:0000259" key="13">
    <source>
        <dbReference type="Pfam" id="PF12627"/>
    </source>
</evidence>
<feature type="binding site" evidence="11">
    <location>
        <position position="157"/>
    </location>
    <ligand>
        <name>ATP</name>
        <dbReference type="ChEBI" id="CHEBI:30616"/>
    </ligand>
</feature>
<evidence type="ECO:0000256" key="3">
    <source>
        <dbReference type="ARBA" id="ARBA00022694"/>
    </source>
</evidence>
<feature type="binding site" evidence="11">
    <location>
        <position position="163"/>
    </location>
    <ligand>
        <name>ATP</name>
        <dbReference type="ChEBI" id="CHEBI:30616"/>
    </ligand>
</feature>
<keyword evidence="7 11" id="KW-0692">RNA repair</keyword>
<dbReference type="Proteomes" id="UP000198948">
    <property type="component" value="Unassembled WGS sequence"/>
</dbReference>
<feature type="binding site" evidence="11">
    <location>
        <position position="163"/>
    </location>
    <ligand>
        <name>CTP</name>
        <dbReference type="ChEBI" id="CHEBI:37563"/>
    </ligand>
</feature>
<dbReference type="SUPFAM" id="SSF81891">
    <property type="entry name" value="Poly A polymerase C-terminal region-like"/>
    <property type="match status" value="1"/>
</dbReference>
<comment type="cofactor">
    <cofactor evidence="1 11">
        <name>Mg(2+)</name>
        <dbReference type="ChEBI" id="CHEBI:18420"/>
    </cofactor>
</comment>
<evidence type="ECO:0000256" key="7">
    <source>
        <dbReference type="ARBA" id="ARBA00022800"/>
    </source>
</evidence>
<reference evidence="15 16" key="1">
    <citation type="submission" date="2016-10" db="EMBL/GenBank/DDBJ databases">
        <authorList>
            <person name="de Groot N.N."/>
        </authorList>
    </citation>
    <scope>NUCLEOTIDE SEQUENCE [LARGE SCALE GENOMIC DNA]</scope>
    <source>
        <strain evidence="15 16">DSM 13760</strain>
    </source>
</reference>
<keyword evidence="2 11" id="KW-0808">Transferase</keyword>
<gene>
    <name evidence="11" type="primary">cca</name>
    <name evidence="15" type="ORF">SAMN04488559_103130</name>
</gene>
<evidence type="ECO:0000259" key="12">
    <source>
        <dbReference type="Pfam" id="PF01743"/>
    </source>
</evidence>
<keyword evidence="4 11" id="KW-0548">Nucleotidyltransferase</keyword>
<feature type="binding site" evidence="11">
    <location>
        <position position="33"/>
    </location>
    <ligand>
        <name>CTP</name>
        <dbReference type="ChEBI" id="CHEBI:37563"/>
    </ligand>
</feature>
<dbReference type="InterPro" id="IPR043519">
    <property type="entry name" value="NT_sf"/>
</dbReference>
<feature type="binding site" evidence="11">
    <location>
        <position position="114"/>
    </location>
    <ligand>
        <name>ATP</name>
        <dbReference type="ChEBI" id="CHEBI:30616"/>
    </ligand>
</feature>
<dbReference type="Gene3D" id="1.20.58.560">
    <property type="match status" value="1"/>
</dbReference>
<dbReference type="GO" id="GO:0042245">
    <property type="term" value="P:RNA repair"/>
    <property type="evidence" value="ECO:0007669"/>
    <property type="project" value="UniProtKB-KW"/>
</dbReference>
<keyword evidence="16" id="KW-1185">Reference proteome</keyword>
<feature type="binding site" evidence="11">
    <location>
        <position position="166"/>
    </location>
    <ligand>
        <name>CTP</name>
        <dbReference type="ChEBI" id="CHEBI:37563"/>
    </ligand>
</feature>
<dbReference type="Pfam" id="PF01743">
    <property type="entry name" value="PolyA_pol"/>
    <property type="match status" value="1"/>
</dbReference>
<dbReference type="InterPro" id="IPR032828">
    <property type="entry name" value="PolyA_RNA-bd"/>
</dbReference>
<feature type="binding site" evidence="11">
    <location>
        <position position="157"/>
    </location>
    <ligand>
        <name>CTP</name>
        <dbReference type="ChEBI" id="CHEBI:37563"/>
    </ligand>
</feature>
<evidence type="ECO:0000256" key="8">
    <source>
        <dbReference type="ARBA" id="ARBA00022840"/>
    </source>
</evidence>
<keyword evidence="6 11" id="KW-0547">Nucleotide-binding</keyword>
<dbReference type="Gene3D" id="3.30.460.10">
    <property type="entry name" value="Beta Polymerase, domain 2"/>
    <property type="match status" value="1"/>
</dbReference>
<feature type="binding site" evidence="11">
    <location>
        <position position="166"/>
    </location>
    <ligand>
        <name>ATP</name>
        <dbReference type="ChEBI" id="CHEBI:30616"/>
    </ligand>
</feature>
<dbReference type="EMBL" id="FOHA01000003">
    <property type="protein sequence ID" value="SER69101.1"/>
    <property type="molecule type" value="Genomic_DNA"/>
</dbReference>
<dbReference type="InterPro" id="IPR050264">
    <property type="entry name" value="Bact_CCA-adding_enz_type3_sf"/>
</dbReference>
<dbReference type="Pfam" id="PF13735">
    <property type="entry name" value="tRNA_NucTran2_2"/>
    <property type="match status" value="1"/>
</dbReference>
<dbReference type="InterPro" id="IPR032810">
    <property type="entry name" value="CCA-adding_enz_C"/>
</dbReference>
<dbReference type="STRING" id="142588.SAMN04488559_103130"/>
<dbReference type="GO" id="GO:0005524">
    <property type="term" value="F:ATP binding"/>
    <property type="evidence" value="ECO:0007669"/>
    <property type="project" value="UniProtKB-UniRule"/>
</dbReference>
<comment type="catalytic activity">
    <reaction evidence="11">
        <text>a tRNA with a 3' CCA end + 2 CTP + ATP = a tRNA with a 3' CCACCA end + 3 diphosphate</text>
        <dbReference type="Rhea" id="RHEA:76235"/>
        <dbReference type="Rhea" id="RHEA-COMP:10468"/>
        <dbReference type="Rhea" id="RHEA-COMP:18655"/>
        <dbReference type="ChEBI" id="CHEBI:30616"/>
        <dbReference type="ChEBI" id="CHEBI:33019"/>
        <dbReference type="ChEBI" id="CHEBI:37563"/>
        <dbReference type="ChEBI" id="CHEBI:83071"/>
        <dbReference type="ChEBI" id="CHEBI:195187"/>
    </reaction>
</comment>
<dbReference type="SUPFAM" id="SSF81301">
    <property type="entry name" value="Nucleotidyltransferase"/>
    <property type="match status" value="1"/>
</dbReference>
<evidence type="ECO:0000256" key="6">
    <source>
        <dbReference type="ARBA" id="ARBA00022741"/>
    </source>
</evidence>
<evidence type="ECO:0000313" key="16">
    <source>
        <dbReference type="Proteomes" id="UP000198948"/>
    </source>
</evidence>
<keyword evidence="5 11" id="KW-0479">Metal-binding</keyword>
<dbReference type="CDD" id="cd05398">
    <property type="entry name" value="NT_ClassII-CCAase"/>
    <property type="match status" value="1"/>
</dbReference>
<evidence type="ECO:0000313" key="15">
    <source>
        <dbReference type="EMBL" id="SER69101.1"/>
    </source>
</evidence>
<feature type="binding site" evidence="11">
    <location>
        <position position="30"/>
    </location>
    <ligand>
        <name>ATP</name>
        <dbReference type="ChEBI" id="CHEBI:30616"/>
    </ligand>
</feature>
<comment type="function">
    <text evidence="11">Catalyzes the addition and repair of the essential 3'-terminal CCA sequence in tRNAs without using a nucleic acid template. Adds these three nucleotides in the order of C, C, and A to the tRNA nucleotide-73, using CTP and ATP as substrates and producing inorganic pyrophosphate. tRNA 3'-terminal CCA addition is required both for tRNA processing and repair. Also involved in tRNA surveillance by mediating tandem CCA addition to generate a CCACCA at the 3' terminus of unstable tRNAs. While stable tRNAs receive only 3'-terminal CCA, unstable tRNAs are marked with CCACCA and rapidly degraded.</text>
</comment>
<comment type="subunit">
    <text evidence="11">Homodimer.</text>
</comment>
<feature type="domain" description="Poly A polymerase head" evidence="12">
    <location>
        <begin position="25"/>
        <end position="145"/>
    </location>
</feature>
<dbReference type="AlphaFoldDB" id="A0A1H9R879"/>
<dbReference type="GO" id="GO:0160016">
    <property type="term" value="F:CCACCA tRNA nucleotidyltransferase activity"/>
    <property type="evidence" value="ECO:0007669"/>
    <property type="project" value="RHEA"/>
</dbReference>
<organism evidence="15 16">
    <name type="scientific">Isobaculum melis</name>
    <dbReference type="NCBI Taxonomy" id="142588"/>
    <lineage>
        <taxon>Bacteria</taxon>
        <taxon>Bacillati</taxon>
        <taxon>Bacillota</taxon>
        <taxon>Bacilli</taxon>
        <taxon>Lactobacillales</taxon>
        <taxon>Carnobacteriaceae</taxon>
        <taxon>Isobaculum</taxon>
    </lineage>
</organism>
<feature type="binding site" evidence="11">
    <location>
        <position position="160"/>
    </location>
    <ligand>
        <name>CTP</name>
        <dbReference type="ChEBI" id="CHEBI:37563"/>
    </ligand>
</feature>
<dbReference type="GO" id="GO:0000287">
    <property type="term" value="F:magnesium ion binding"/>
    <property type="evidence" value="ECO:0007669"/>
    <property type="project" value="UniProtKB-UniRule"/>
</dbReference>
<dbReference type="Gene3D" id="1.10.246.80">
    <property type="match status" value="1"/>
</dbReference>
<feature type="domain" description="CCA-adding enzyme C-terminal" evidence="14">
    <location>
        <begin position="248"/>
        <end position="394"/>
    </location>
</feature>
<evidence type="ECO:0000256" key="2">
    <source>
        <dbReference type="ARBA" id="ARBA00022679"/>
    </source>
</evidence>
<name>A0A1H9R879_9LACT</name>
<feature type="binding site" evidence="11">
    <location>
        <position position="30"/>
    </location>
    <ligand>
        <name>CTP</name>
        <dbReference type="ChEBI" id="CHEBI:37563"/>
    </ligand>
</feature>
<dbReference type="InterPro" id="IPR023068">
    <property type="entry name" value="CCA-adding_enz_firmicutes"/>
</dbReference>
<comment type="miscellaneous">
    <text evidence="11">A single active site specifically recognizes both ATP and CTP and is responsible for their addition.</text>
</comment>
<comment type="similarity">
    <text evidence="11">Belongs to the tRNA nucleotidyltransferase/poly(A) polymerase family. Bacterial CCA-adding enzyme type 3 subfamily.</text>
</comment>
<evidence type="ECO:0000256" key="10">
    <source>
        <dbReference type="ARBA" id="ARBA00022884"/>
    </source>
</evidence>
<dbReference type="GO" id="GO:0001680">
    <property type="term" value="P:tRNA 3'-terminal CCA addition"/>
    <property type="evidence" value="ECO:0007669"/>
    <property type="project" value="UniProtKB-UniRule"/>
</dbReference>
<feature type="binding site" evidence="11">
    <location>
        <position position="33"/>
    </location>
    <ligand>
        <name>ATP</name>
        <dbReference type="ChEBI" id="CHEBI:30616"/>
    </ligand>
</feature>
<dbReference type="OrthoDB" id="9805698at2"/>
<dbReference type="Pfam" id="PF12627">
    <property type="entry name" value="PolyA_pol_RNAbd"/>
    <property type="match status" value="1"/>
</dbReference>
<dbReference type="PANTHER" id="PTHR46173:SF1">
    <property type="entry name" value="CCA TRNA NUCLEOTIDYLTRANSFERASE 1, MITOCHONDRIAL"/>
    <property type="match status" value="1"/>
</dbReference>
<dbReference type="GO" id="GO:0000049">
    <property type="term" value="F:tRNA binding"/>
    <property type="evidence" value="ECO:0007669"/>
    <property type="project" value="UniProtKB-UniRule"/>
</dbReference>
<dbReference type="EC" id="2.7.7.72" evidence="11"/>
<keyword evidence="9 11" id="KW-0460">Magnesium</keyword>
<dbReference type="RefSeq" id="WP_092650609.1">
    <property type="nucleotide sequence ID" value="NZ_FOHA01000003.1"/>
</dbReference>
<protein>
    <recommendedName>
        <fullName evidence="11">CCA-adding enzyme</fullName>
        <ecNumber evidence="11">2.7.7.72</ecNumber>
    </recommendedName>
    <alternativeName>
        <fullName evidence="11">CCA tRNA nucleotidyltransferase</fullName>
    </alternativeName>
    <alternativeName>
        <fullName evidence="11">tRNA CCA-pyrophosphorylase</fullName>
    </alternativeName>
    <alternativeName>
        <fullName evidence="11">tRNA adenylyl-/cytidylyl- transferase</fullName>
    </alternativeName>
    <alternativeName>
        <fullName evidence="11">tRNA nucleotidyltransferase</fullName>
    </alternativeName>
    <alternativeName>
        <fullName evidence="11">tRNA-NT</fullName>
    </alternativeName>
</protein>
<dbReference type="InterPro" id="IPR002646">
    <property type="entry name" value="PolA_pol_head_dom"/>
</dbReference>
<sequence length="402" mass="46036">MTLLPAIFEKAIPVIEQLEKAGYEAYFVGGSVRDMLLKKDISDVDIATSAFPAEVKALFKRTVDIGIEHGTVLVLWEDEEYEITTFRTESTYQDYRRPDEVTFVRSLEEDLKRRDFTINALAMTKEGAIIDLFSGVADLEKRLIRAVGLPQERFHEDALRMMRAVRFMSQLDFDLEPATAEAIAIHHELLTKIATERIQVELTKLLLGKARAKGLLQFIDSELYRYCPALSSAKESLIQFSQLMGIFPTKNIAWTAFLYYLEISENNVEAFLREWKSSKQEIRFIKLALKLLNARLTDAWSNRMLYDAGLPLALQIEELALVINPQLVPTVDLEEQYQRLAIKDKSELNITGDDLLKKMNVLPGKWLGDLLAELEQNVIDHQIINDQKLLLAWAIKHAHPKK</sequence>
<evidence type="ECO:0000256" key="5">
    <source>
        <dbReference type="ARBA" id="ARBA00022723"/>
    </source>
</evidence>
<proteinExistence type="inferred from homology"/>
<evidence type="ECO:0000256" key="9">
    <source>
        <dbReference type="ARBA" id="ARBA00022842"/>
    </source>
</evidence>
<comment type="catalytic activity">
    <reaction evidence="11">
        <text>a tRNA precursor + 2 CTP + ATP = a tRNA with a 3' CCA end + 3 diphosphate</text>
        <dbReference type="Rhea" id="RHEA:14433"/>
        <dbReference type="Rhea" id="RHEA-COMP:10465"/>
        <dbReference type="Rhea" id="RHEA-COMP:10468"/>
        <dbReference type="ChEBI" id="CHEBI:30616"/>
        <dbReference type="ChEBI" id="CHEBI:33019"/>
        <dbReference type="ChEBI" id="CHEBI:37563"/>
        <dbReference type="ChEBI" id="CHEBI:74896"/>
        <dbReference type="ChEBI" id="CHEBI:83071"/>
        <dbReference type="EC" id="2.7.7.72"/>
    </reaction>
</comment>
<keyword evidence="3 11" id="KW-0819">tRNA processing</keyword>